<evidence type="ECO:0000256" key="9">
    <source>
        <dbReference type="ARBA" id="ARBA00048531"/>
    </source>
</evidence>
<dbReference type="EMBL" id="CP011129">
    <property type="protein sequence ID" value="ALN79382.1"/>
    <property type="molecule type" value="Genomic_DNA"/>
</dbReference>
<dbReference type="RefSeq" id="WP_057916978.1">
    <property type="nucleotide sequence ID" value="NZ_CP011129.1"/>
</dbReference>
<dbReference type="eggNOG" id="COG0079">
    <property type="taxonomic scope" value="Bacteria"/>
</dbReference>
<dbReference type="UniPathway" id="UPA00148"/>
<dbReference type="NCBIfam" id="TIGR01140">
    <property type="entry name" value="L_thr_O3P_dcar"/>
    <property type="match status" value="1"/>
</dbReference>
<organism evidence="11 12">
    <name type="scientific">Lysobacter antibioticus</name>
    <dbReference type="NCBI Taxonomy" id="84531"/>
    <lineage>
        <taxon>Bacteria</taxon>
        <taxon>Pseudomonadati</taxon>
        <taxon>Pseudomonadota</taxon>
        <taxon>Gammaproteobacteria</taxon>
        <taxon>Lysobacterales</taxon>
        <taxon>Lysobacteraceae</taxon>
        <taxon>Lysobacter</taxon>
    </lineage>
</organism>
<comment type="pathway">
    <text evidence="3">Cofactor biosynthesis; adenosylcobalamin biosynthesis.</text>
</comment>
<dbReference type="InterPro" id="IPR005860">
    <property type="entry name" value="CobD"/>
</dbReference>
<gene>
    <name evidence="11" type="ORF">LA76x_1223</name>
</gene>
<evidence type="ECO:0000256" key="6">
    <source>
        <dbReference type="ARBA" id="ARBA00022898"/>
    </source>
</evidence>
<dbReference type="InterPro" id="IPR015422">
    <property type="entry name" value="PyrdxlP-dep_Trfase_small"/>
</dbReference>
<evidence type="ECO:0000256" key="5">
    <source>
        <dbReference type="ARBA" id="ARBA00022573"/>
    </source>
</evidence>
<dbReference type="EC" id="4.1.1.81" evidence="4"/>
<sequence length="332" mass="35780">MLEHGGRLLRAAQRYGIAPERWLDLSTGINPVAWPVPQIPARAWHRLPEDDDGLVEAACDYYGAPALLPVAGSQAAIQALPELREASRVGVLAPGYAEHAHAWRRCGHRLELCAADELIAGVDDFDVVVLIHPNNPGGDRFGGEVLLGLHERLAARGGWLLIDEAFMDATPEHSLCAQSAREGLIVLRSAGKFFGLAGARAGFVCAAPALLERLRDRLGPWTVAGPARYVLRQAFADRDWQAAMRAQLCAQGARLAALLQAHGLAPSGGSAFFQWHRSDEAAALHEALARRGILTRLFDAPASLRFGLPGDAAQWERLDAALAETLSERSLS</sequence>
<accession>A0A0S2F766</accession>
<dbReference type="PANTHER" id="PTHR42885">
    <property type="entry name" value="HISTIDINOL-PHOSPHATE AMINOTRANSFERASE-RELATED"/>
    <property type="match status" value="1"/>
</dbReference>
<reference evidence="11 12" key="1">
    <citation type="journal article" date="2015" name="BMC Genomics">
        <title>Comparative genomics and metabolic profiling of the genus Lysobacter.</title>
        <authorList>
            <person name="de Bruijn I."/>
            <person name="Cheng X."/>
            <person name="de Jager V."/>
            <person name="Exposito R.G."/>
            <person name="Watrous J."/>
            <person name="Patel N."/>
            <person name="Postma J."/>
            <person name="Dorrestein P.C."/>
            <person name="Kobayashi D."/>
            <person name="Raaijmakers J.M."/>
        </authorList>
    </citation>
    <scope>NUCLEOTIDE SEQUENCE [LARGE SCALE GENOMIC DNA]</scope>
    <source>
        <strain evidence="11 12">76</strain>
    </source>
</reference>
<keyword evidence="5" id="KW-0169">Cobalamin biosynthesis</keyword>
<evidence type="ECO:0000256" key="2">
    <source>
        <dbReference type="ARBA" id="ARBA00003444"/>
    </source>
</evidence>
<dbReference type="PANTHER" id="PTHR42885:SF1">
    <property type="entry name" value="THREONINE-PHOSPHATE DECARBOXYLASE"/>
    <property type="match status" value="1"/>
</dbReference>
<evidence type="ECO:0000256" key="8">
    <source>
        <dbReference type="ARBA" id="ARBA00029996"/>
    </source>
</evidence>
<comment type="function">
    <text evidence="2">Decarboxylates L-threonine-O-3-phosphate to yield (R)-1-amino-2-propanol O-2-phosphate, the precursor for the linkage between the nucleotide loop and the corrin ring in cobalamin.</text>
</comment>
<dbReference type="CDD" id="cd00609">
    <property type="entry name" value="AAT_like"/>
    <property type="match status" value="1"/>
</dbReference>
<keyword evidence="6" id="KW-0663">Pyridoxal phosphate</keyword>
<feature type="domain" description="Aminotransferase class I/classII large" evidence="10">
    <location>
        <begin position="54"/>
        <end position="318"/>
    </location>
</feature>
<dbReference type="GO" id="GO:0009236">
    <property type="term" value="P:cobalamin biosynthetic process"/>
    <property type="evidence" value="ECO:0007669"/>
    <property type="project" value="UniProtKB-UniPathway"/>
</dbReference>
<evidence type="ECO:0000256" key="3">
    <source>
        <dbReference type="ARBA" id="ARBA00004953"/>
    </source>
</evidence>
<dbReference type="InterPro" id="IPR015421">
    <property type="entry name" value="PyrdxlP-dep_Trfase_major"/>
</dbReference>
<dbReference type="KEGG" id="lab:LA76x_1223"/>
<keyword evidence="7 11" id="KW-0456">Lyase</keyword>
<dbReference type="InterPro" id="IPR015424">
    <property type="entry name" value="PyrdxlP-dep_Trfase"/>
</dbReference>
<dbReference type="Gene3D" id="3.90.1150.10">
    <property type="entry name" value="Aspartate Aminotransferase, domain 1"/>
    <property type="match status" value="1"/>
</dbReference>
<dbReference type="AlphaFoldDB" id="A0A0S2F766"/>
<dbReference type="PATRIC" id="fig|84531.8.peg.1248"/>
<evidence type="ECO:0000313" key="12">
    <source>
        <dbReference type="Proteomes" id="UP000060787"/>
    </source>
</evidence>
<evidence type="ECO:0000259" key="10">
    <source>
        <dbReference type="Pfam" id="PF00155"/>
    </source>
</evidence>
<comment type="catalytic activity">
    <reaction evidence="9">
        <text>O-phospho-L-threonine + H(+) = (R)-1-aminopropan-2-yl phosphate + CO2</text>
        <dbReference type="Rhea" id="RHEA:11492"/>
        <dbReference type="ChEBI" id="CHEBI:15378"/>
        <dbReference type="ChEBI" id="CHEBI:16526"/>
        <dbReference type="ChEBI" id="CHEBI:58563"/>
        <dbReference type="ChEBI" id="CHEBI:58675"/>
        <dbReference type="EC" id="4.1.1.81"/>
    </reaction>
</comment>
<comment type="cofactor">
    <cofactor evidence="1">
        <name>pyridoxal 5'-phosphate</name>
        <dbReference type="ChEBI" id="CHEBI:597326"/>
    </cofactor>
</comment>
<protein>
    <recommendedName>
        <fullName evidence="4">threonine-phosphate decarboxylase</fullName>
        <ecNumber evidence="4">4.1.1.81</ecNumber>
    </recommendedName>
    <alternativeName>
        <fullName evidence="8">L-threonine-O-3-phosphate decarboxylase</fullName>
    </alternativeName>
</protein>
<evidence type="ECO:0000256" key="1">
    <source>
        <dbReference type="ARBA" id="ARBA00001933"/>
    </source>
</evidence>
<dbReference type="GO" id="GO:0048472">
    <property type="term" value="F:threonine-phosphate decarboxylase activity"/>
    <property type="evidence" value="ECO:0007669"/>
    <property type="project" value="UniProtKB-EC"/>
</dbReference>
<dbReference type="STRING" id="84531.LA76x_1223"/>
<dbReference type="PROSITE" id="PS00105">
    <property type="entry name" value="AA_TRANSFER_CLASS_1"/>
    <property type="match status" value="1"/>
</dbReference>
<dbReference type="InterPro" id="IPR004838">
    <property type="entry name" value="NHTrfase_class1_PyrdxlP-BS"/>
</dbReference>
<evidence type="ECO:0000256" key="7">
    <source>
        <dbReference type="ARBA" id="ARBA00023239"/>
    </source>
</evidence>
<dbReference type="Pfam" id="PF00155">
    <property type="entry name" value="Aminotran_1_2"/>
    <property type="match status" value="1"/>
</dbReference>
<dbReference type="InterPro" id="IPR004839">
    <property type="entry name" value="Aminotransferase_I/II_large"/>
</dbReference>
<dbReference type="SUPFAM" id="SSF53383">
    <property type="entry name" value="PLP-dependent transferases"/>
    <property type="match status" value="1"/>
</dbReference>
<evidence type="ECO:0000313" key="11">
    <source>
        <dbReference type="EMBL" id="ALN79382.1"/>
    </source>
</evidence>
<keyword evidence="12" id="KW-1185">Reference proteome</keyword>
<evidence type="ECO:0000256" key="4">
    <source>
        <dbReference type="ARBA" id="ARBA00012285"/>
    </source>
</evidence>
<name>A0A0S2F766_LYSAN</name>
<dbReference type="Gene3D" id="3.40.640.10">
    <property type="entry name" value="Type I PLP-dependent aspartate aminotransferase-like (Major domain)"/>
    <property type="match status" value="1"/>
</dbReference>
<dbReference type="GO" id="GO:0030170">
    <property type="term" value="F:pyridoxal phosphate binding"/>
    <property type="evidence" value="ECO:0007669"/>
    <property type="project" value="InterPro"/>
</dbReference>
<proteinExistence type="predicted"/>
<dbReference type="Proteomes" id="UP000060787">
    <property type="component" value="Chromosome"/>
</dbReference>